<keyword evidence="3" id="KW-0235">DNA replication</keyword>
<name>A0AAV9Y294_9CRYT</name>
<sequence length="554" mass="63467">MNDLYIHSVYDSDNWSKLSINNTLDNIKENSIKRNNFRKASLFSTANNFRQSYLLRYYILKNSLIQNSSFIFHNSDNVDAKEIILSRSGRILTDCFEEIDIDKSKFLIHSIKSLLGTDKKATLFGMLIKNEDSELLLEDPTYKVKLEININNTFFGKGIYCLNHMVVVRGKMNSLTNSFEVELLFHPPTQNIDENLSRNIIDKSVSLAINTFNTNEKKSTPLESKIMIPLTQTNTRYSKLEETNISENCSEKIESWIVLSDLLLTSNQVITNLEKVFSGYEQAICGSKTKLGFILFGNFIGVEENFTEKTEDTNSKLNKKLNLIDMKENNETNKLFFDFGSENNNENSNSLLTFEITRKYFNELKVLLNKFPTLKNNCIFLIIPGPNDIGPDLLPKNPLIDYFTSNITQEFPNNNIYLKSSPSRLNDNGNSIFLMRHSLSVELKEKTIYSYFGEDNMGHTKYWNMDSKILEQIIPPTILGQKHVTPTSSNIIPTLDASFYLFPTPNVIIIGDSGPSYSVKPIDNVWIVNPGSFKDTNSWIQYNVVDNSIDHVWL</sequence>
<evidence type="ECO:0000256" key="3">
    <source>
        <dbReference type="ARBA" id="ARBA00022705"/>
    </source>
</evidence>
<reference evidence="8 9" key="1">
    <citation type="submission" date="2023-10" db="EMBL/GenBank/DDBJ databases">
        <title>Comparative genomics analysis reveals potential genetic determinants of host preference in Cryptosporidium xiaoi.</title>
        <authorList>
            <person name="Xiao L."/>
            <person name="Li J."/>
        </authorList>
    </citation>
    <scope>NUCLEOTIDE SEQUENCE [LARGE SCALE GENOMIC DNA]</scope>
    <source>
        <strain evidence="8 9">52996</strain>
    </source>
</reference>
<dbReference type="InterPro" id="IPR007185">
    <property type="entry name" value="DNA_pol_a/d/e_bsu"/>
</dbReference>
<dbReference type="GO" id="GO:0008622">
    <property type="term" value="C:epsilon DNA polymerase complex"/>
    <property type="evidence" value="ECO:0007669"/>
    <property type="project" value="InterPro"/>
</dbReference>
<evidence type="ECO:0000313" key="9">
    <source>
        <dbReference type="Proteomes" id="UP001311799"/>
    </source>
</evidence>
<evidence type="ECO:0000256" key="6">
    <source>
        <dbReference type="ARBA" id="ARBA00032930"/>
    </source>
</evidence>
<evidence type="ECO:0000259" key="7">
    <source>
        <dbReference type="Pfam" id="PF04042"/>
    </source>
</evidence>
<gene>
    <name evidence="8" type="ORF">RS030_111797</name>
</gene>
<comment type="subcellular location">
    <subcellularLocation>
        <location evidence="1">Nucleus</location>
    </subcellularLocation>
</comment>
<dbReference type="EMBL" id="JAWDEY010000002">
    <property type="protein sequence ID" value="KAK6591051.1"/>
    <property type="molecule type" value="Genomic_DNA"/>
</dbReference>
<dbReference type="Proteomes" id="UP001311799">
    <property type="component" value="Unassembled WGS sequence"/>
</dbReference>
<comment type="caution">
    <text evidence="8">The sequence shown here is derived from an EMBL/GenBank/DDBJ whole genome shotgun (WGS) entry which is preliminary data.</text>
</comment>
<evidence type="ECO:0000256" key="1">
    <source>
        <dbReference type="ARBA" id="ARBA00004123"/>
    </source>
</evidence>
<dbReference type="PANTHER" id="PTHR12708">
    <property type="entry name" value="DNA POLYMERASE EPSILON SUBUNIT B"/>
    <property type="match status" value="1"/>
</dbReference>
<keyword evidence="9" id="KW-1185">Reference proteome</keyword>
<dbReference type="GO" id="GO:0006261">
    <property type="term" value="P:DNA-templated DNA replication"/>
    <property type="evidence" value="ECO:0007669"/>
    <property type="project" value="InterPro"/>
</dbReference>
<dbReference type="InterPro" id="IPR016266">
    <property type="entry name" value="POLE2"/>
</dbReference>
<dbReference type="GO" id="GO:0042276">
    <property type="term" value="P:error-prone translesion synthesis"/>
    <property type="evidence" value="ECO:0007669"/>
    <property type="project" value="TreeGrafter"/>
</dbReference>
<keyword evidence="5" id="KW-0539">Nucleus</keyword>
<accession>A0AAV9Y294</accession>
<dbReference type="GO" id="GO:0003677">
    <property type="term" value="F:DNA binding"/>
    <property type="evidence" value="ECO:0007669"/>
    <property type="project" value="UniProtKB-KW"/>
</dbReference>
<organism evidence="8 9">
    <name type="scientific">Cryptosporidium xiaoi</name>
    <dbReference type="NCBI Taxonomy" id="659607"/>
    <lineage>
        <taxon>Eukaryota</taxon>
        <taxon>Sar</taxon>
        <taxon>Alveolata</taxon>
        <taxon>Apicomplexa</taxon>
        <taxon>Conoidasida</taxon>
        <taxon>Coccidia</taxon>
        <taxon>Eucoccidiorida</taxon>
        <taxon>Eimeriorina</taxon>
        <taxon>Cryptosporidiidae</taxon>
        <taxon>Cryptosporidium</taxon>
    </lineage>
</organism>
<evidence type="ECO:0000313" key="8">
    <source>
        <dbReference type="EMBL" id="KAK6591051.1"/>
    </source>
</evidence>
<evidence type="ECO:0000256" key="5">
    <source>
        <dbReference type="ARBA" id="ARBA00023242"/>
    </source>
</evidence>
<proteinExistence type="inferred from homology"/>
<feature type="domain" description="DNA polymerase alpha/delta/epsilon subunit B" evidence="7">
    <location>
        <begin position="257"/>
        <end position="517"/>
    </location>
</feature>
<dbReference type="AlphaFoldDB" id="A0AAV9Y294"/>
<evidence type="ECO:0000256" key="4">
    <source>
        <dbReference type="ARBA" id="ARBA00023125"/>
    </source>
</evidence>
<dbReference type="PANTHER" id="PTHR12708:SF0">
    <property type="entry name" value="DNA POLYMERASE EPSILON SUBUNIT 2"/>
    <property type="match status" value="1"/>
</dbReference>
<dbReference type="Pfam" id="PF04042">
    <property type="entry name" value="DNA_pol_E_B"/>
    <property type="match status" value="1"/>
</dbReference>
<keyword evidence="4" id="KW-0238">DNA-binding</keyword>
<comment type="similarity">
    <text evidence="2">Belongs to the DNA polymerase epsilon subunit B family.</text>
</comment>
<protein>
    <recommendedName>
        <fullName evidence="6">DNA polymerase II subunit 2</fullName>
    </recommendedName>
</protein>
<evidence type="ECO:0000256" key="2">
    <source>
        <dbReference type="ARBA" id="ARBA00009560"/>
    </source>
</evidence>